<dbReference type="InterPro" id="IPR021255">
    <property type="entry name" value="DUF2807"/>
</dbReference>
<feature type="chain" id="PRO_5019418095" description="Putative auto-transporter adhesin head GIN domain-containing protein" evidence="1">
    <location>
        <begin position="20"/>
        <end position="276"/>
    </location>
</feature>
<organism evidence="3 4">
    <name type="scientific">Leyella stercorea</name>
    <dbReference type="NCBI Taxonomy" id="363265"/>
    <lineage>
        <taxon>Bacteria</taxon>
        <taxon>Pseudomonadati</taxon>
        <taxon>Bacteroidota</taxon>
        <taxon>Bacteroidia</taxon>
        <taxon>Bacteroidales</taxon>
        <taxon>Prevotellaceae</taxon>
        <taxon>Leyella</taxon>
    </lineage>
</organism>
<reference evidence="3 4" key="1">
    <citation type="submission" date="2018-08" db="EMBL/GenBank/DDBJ databases">
        <title>A genome reference for cultivated species of the human gut microbiota.</title>
        <authorList>
            <person name="Zou Y."/>
            <person name="Xue W."/>
            <person name="Luo G."/>
        </authorList>
    </citation>
    <scope>NUCLEOTIDE SEQUENCE [LARGE SCALE GENOMIC DNA]</scope>
    <source>
        <strain evidence="3 4">AF42-9</strain>
    </source>
</reference>
<evidence type="ECO:0000256" key="1">
    <source>
        <dbReference type="SAM" id="SignalP"/>
    </source>
</evidence>
<accession>A0A415GDC3</accession>
<dbReference type="Proteomes" id="UP000286598">
    <property type="component" value="Unassembled WGS sequence"/>
</dbReference>
<dbReference type="EMBL" id="QRNO01000113">
    <property type="protein sequence ID" value="RHK46502.1"/>
    <property type="molecule type" value="Genomic_DNA"/>
</dbReference>
<feature type="domain" description="Putative auto-transporter adhesin head GIN" evidence="2">
    <location>
        <begin position="36"/>
        <end position="227"/>
    </location>
</feature>
<proteinExistence type="predicted"/>
<name>A0A415GDC3_9BACT</name>
<protein>
    <recommendedName>
        <fullName evidence="2">Putative auto-transporter adhesin head GIN domain-containing protein</fullName>
    </recommendedName>
</protein>
<evidence type="ECO:0000313" key="4">
    <source>
        <dbReference type="Proteomes" id="UP000286598"/>
    </source>
</evidence>
<comment type="caution">
    <text evidence="3">The sequence shown here is derived from an EMBL/GenBank/DDBJ whole genome shotgun (WGS) entry which is preliminary data.</text>
</comment>
<keyword evidence="1" id="KW-0732">Signal</keyword>
<dbReference type="AlphaFoldDB" id="A0A415GDC3"/>
<gene>
    <name evidence="3" type="ORF">DW060_13095</name>
</gene>
<feature type="signal peptide" evidence="1">
    <location>
        <begin position="1"/>
        <end position="19"/>
    </location>
</feature>
<evidence type="ECO:0000313" key="3">
    <source>
        <dbReference type="EMBL" id="RHK46502.1"/>
    </source>
</evidence>
<dbReference type="Gene3D" id="2.160.20.120">
    <property type="match status" value="1"/>
</dbReference>
<evidence type="ECO:0000259" key="2">
    <source>
        <dbReference type="Pfam" id="PF10988"/>
    </source>
</evidence>
<keyword evidence="4" id="KW-1185">Reference proteome</keyword>
<sequence length="276" mass="29161">MKKMLLTAIVCLISALASGSDGTGVLGERVCKDVKPFSALNISNCCNVVYEQGDEYKVRVVAEKALLDSIADIADCKVVGGMLVVSVKNVNAGFLSSLERVDFKHGEVFVNGVPYVRVRKEVTVYVTAPNINRFLCQGNGSLRVDKMDADNVEFFVSDAGSLRAGKMDTDNVEFFVSGAGSVDIKQLNANDATFHVSCSGSGLVDVRCTGTLLCNVSGAGSIEFSGTAAKFDKIVSGCGSVCCSELRCSGKKVTDKNKACSEGERLVFGDVECPGL</sequence>
<dbReference type="Pfam" id="PF10988">
    <property type="entry name" value="DUF2807"/>
    <property type="match status" value="1"/>
</dbReference>